<dbReference type="Gene3D" id="4.10.640.10">
    <property type="entry name" value="Ribosomal protein S18"/>
    <property type="match status" value="1"/>
</dbReference>
<gene>
    <name evidence="4" type="primary">rpsR</name>
    <name evidence="6" type="ORF">A3A79_00775</name>
</gene>
<dbReference type="GO" id="GO:0022627">
    <property type="term" value="C:cytosolic small ribosomal subunit"/>
    <property type="evidence" value="ECO:0007669"/>
    <property type="project" value="TreeGrafter"/>
</dbReference>
<keyword evidence="2 4" id="KW-0689">Ribosomal protein</keyword>
<dbReference type="Proteomes" id="UP000178759">
    <property type="component" value="Unassembled WGS sequence"/>
</dbReference>
<dbReference type="GO" id="GO:0006412">
    <property type="term" value="P:translation"/>
    <property type="evidence" value="ECO:0007669"/>
    <property type="project" value="UniProtKB-UniRule"/>
</dbReference>
<reference evidence="6 7" key="1">
    <citation type="journal article" date="2016" name="Nat. Commun.">
        <title>Thousands of microbial genomes shed light on interconnected biogeochemical processes in an aquifer system.</title>
        <authorList>
            <person name="Anantharaman K."/>
            <person name="Brown C.T."/>
            <person name="Hug L.A."/>
            <person name="Sharon I."/>
            <person name="Castelle C.J."/>
            <person name="Probst A.J."/>
            <person name="Thomas B.C."/>
            <person name="Singh A."/>
            <person name="Wilkins M.J."/>
            <person name="Karaoz U."/>
            <person name="Brodie E.L."/>
            <person name="Williams K.H."/>
            <person name="Hubbard S.S."/>
            <person name="Banfield J.F."/>
        </authorList>
    </citation>
    <scope>NUCLEOTIDE SEQUENCE [LARGE SCALE GENOMIC DNA]</scope>
</reference>
<evidence type="ECO:0000256" key="1">
    <source>
        <dbReference type="ARBA" id="ARBA00005589"/>
    </source>
</evidence>
<keyword evidence="4" id="KW-0694">RNA-binding</keyword>
<dbReference type="AlphaFoldDB" id="A0A1F6AGK0"/>
<dbReference type="EMBL" id="MFJV01000001">
    <property type="protein sequence ID" value="OGG23726.1"/>
    <property type="molecule type" value="Genomic_DNA"/>
</dbReference>
<dbReference type="PANTHER" id="PTHR13479:SF40">
    <property type="entry name" value="SMALL RIBOSOMAL SUBUNIT PROTEIN BS18M"/>
    <property type="match status" value="1"/>
</dbReference>
<evidence type="ECO:0000256" key="3">
    <source>
        <dbReference type="ARBA" id="ARBA00023274"/>
    </source>
</evidence>
<dbReference type="InterPro" id="IPR001648">
    <property type="entry name" value="Ribosomal_bS18"/>
</dbReference>
<dbReference type="NCBIfam" id="TIGR00165">
    <property type="entry name" value="S18"/>
    <property type="match status" value="1"/>
</dbReference>
<evidence type="ECO:0000313" key="6">
    <source>
        <dbReference type="EMBL" id="OGG23726.1"/>
    </source>
</evidence>
<sequence>MKPTRKFIKKPRIVPTDCPFCKNKTEPDYKEIGTLGKYLSERGKILARTRTGICNQHQKAITKSVKRARYVALLPFVVRA</sequence>
<dbReference type="STRING" id="1798392.A3A79_00775"/>
<organism evidence="6 7">
    <name type="scientific">Candidatus Gottesmanbacteria bacterium RIFCSPLOWO2_01_FULL_43_11b</name>
    <dbReference type="NCBI Taxonomy" id="1798392"/>
    <lineage>
        <taxon>Bacteria</taxon>
        <taxon>Candidatus Gottesmaniibacteriota</taxon>
    </lineage>
</organism>
<keyword evidence="4" id="KW-0699">rRNA-binding</keyword>
<comment type="function">
    <text evidence="4">Binds as a heterodimer with protein bS6 to the central domain of the 16S rRNA, where it helps stabilize the platform of the 30S subunit.</text>
</comment>
<protein>
    <recommendedName>
        <fullName evidence="4">Small ribosomal subunit protein bS18</fullName>
    </recommendedName>
</protein>
<comment type="caution">
    <text evidence="6">The sequence shown here is derived from an EMBL/GenBank/DDBJ whole genome shotgun (WGS) entry which is preliminary data.</text>
</comment>
<comment type="similarity">
    <text evidence="1 4 5">Belongs to the bacterial ribosomal protein bS18 family.</text>
</comment>
<dbReference type="Pfam" id="PF01084">
    <property type="entry name" value="Ribosomal_S18"/>
    <property type="match status" value="1"/>
</dbReference>
<name>A0A1F6AGK0_9BACT</name>
<evidence type="ECO:0000256" key="2">
    <source>
        <dbReference type="ARBA" id="ARBA00022980"/>
    </source>
</evidence>
<dbReference type="PRINTS" id="PR00974">
    <property type="entry name" value="RIBOSOMALS18"/>
</dbReference>
<accession>A0A1F6AGK0</accession>
<comment type="subunit">
    <text evidence="4">Part of the 30S ribosomal subunit. Forms a tight heterodimer with protein bS6.</text>
</comment>
<dbReference type="PANTHER" id="PTHR13479">
    <property type="entry name" value="30S RIBOSOMAL PROTEIN S18"/>
    <property type="match status" value="1"/>
</dbReference>
<dbReference type="GO" id="GO:0003735">
    <property type="term" value="F:structural constituent of ribosome"/>
    <property type="evidence" value="ECO:0007669"/>
    <property type="project" value="InterPro"/>
</dbReference>
<dbReference type="GO" id="GO:0070181">
    <property type="term" value="F:small ribosomal subunit rRNA binding"/>
    <property type="evidence" value="ECO:0007669"/>
    <property type="project" value="TreeGrafter"/>
</dbReference>
<evidence type="ECO:0000313" key="7">
    <source>
        <dbReference type="Proteomes" id="UP000178759"/>
    </source>
</evidence>
<evidence type="ECO:0000256" key="4">
    <source>
        <dbReference type="HAMAP-Rule" id="MF_00270"/>
    </source>
</evidence>
<dbReference type="SUPFAM" id="SSF46911">
    <property type="entry name" value="Ribosomal protein S18"/>
    <property type="match status" value="1"/>
</dbReference>
<keyword evidence="3 4" id="KW-0687">Ribonucleoprotein</keyword>
<proteinExistence type="inferred from homology"/>
<evidence type="ECO:0000256" key="5">
    <source>
        <dbReference type="RuleBase" id="RU003910"/>
    </source>
</evidence>
<dbReference type="InterPro" id="IPR036870">
    <property type="entry name" value="Ribosomal_bS18_sf"/>
</dbReference>
<dbReference type="HAMAP" id="MF_00270">
    <property type="entry name" value="Ribosomal_bS18"/>
    <property type="match status" value="1"/>
</dbReference>